<feature type="compositionally biased region" description="Polar residues" evidence="4">
    <location>
        <begin position="341"/>
        <end position="350"/>
    </location>
</feature>
<feature type="compositionally biased region" description="Low complexity" evidence="4">
    <location>
        <begin position="14"/>
        <end position="28"/>
    </location>
</feature>
<dbReference type="GO" id="GO:0008234">
    <property type="term" value="F:cysteine-type peptidase activity"/>
    <property type="evidence" value="ECO:0007669"/>
    <property type="project" value="InterPro"/>
</dbReference>
<dbReference type="InterPro" id="IPR003653">
    <property type="entry name" value="Peptidase_C48_C"/>
</dbReference>
<comment type="similarity">
    <text evidence="1">Belongs to the peptidase C48 family.</text>
</comment>
<dbReference type="GO" id="GO:0006508">
    <property type="term" value="P:proteolysis"/>
    <property type="evidence" value="ECO:0007669"/>
    <property type="project" value="UniProtKB-KW"/>
</dbReference>
<accession>A0A1J7I4F0</accession>
<proteinExistence type="inferred from homology"/>
<dbReference type="Pfam" id="PF02902">
    <property type="entry name" value="Peptidase_C48"/>
    <property type="match status" value="1"/>
</dbReference>
<protein>
    <recommendedName>
        <fullName evidence="5">Ubiquitin-like protease family profile domain-containing protein</fullName>
    </recommendedName>
</protein>
<dbReference type="SUPFAM" id="SSF54001">
    <property type="entry name" value="Cysteine proteinases"/>
    <property type="match status" value="1"/>
</dbReference>
<feature type="compositionally biased region" description="Low complexity" evidence="4">
    <location>
        <begin position="423"/>
        <end position="434"/>
    </location>
</feature>
<dbReference type="Proteomes" id="UP000182658">
    <property type="component" value="Unassembled WGS sequence"/>
</dbReference>
<evidence type="ECO:0000256" key="3">
    <source>
        <dbReference type="ARBA" id="ARBA00022801"/>
    </source>
</evidence>
<feature type="compositionally biased region" description="Basic and acidic residues" evidence="4">
    <location>
        <begin position="521"/>
        <end position="534"/>
    </location>
</feature>
<evidence type="ECO:0000313" key="7">
    <source>
        <dbReference type="Proteomes" id="UP000182658"/>
    </source>
</evidence>
<dbReference type="EMBL" id="KV875119">
    <property type="protein sequence ID" value="OIW22357.1"/>
    <property type="molecule type" value="Genomic_DNA"/>
</dbReference>
<feature type="domain" description="Ubiquitin-like protease family profile" evidence="5">
    <location>
        <begin position="609"/>
        <end position="710"/>
    </location>
</feature>
<feature type="compositionally biased region" description="Low complexity" evidence="4">
    <location>
        <begin position="494"/>
        <end position="512"/>
    </location>
</feature>
<evidence type="ECO:0000256" key="2">
    <source>
        <dbReference type="ARBA" id="ARBA00022670"/>
    </source>
</evidence>
<dbReference type="AlphaFoldDB" id="A0A1J7I4F0"/>
<dbReference type="InterPro" id="IPR038765">
    <property type="entry name" value="Papain-like_cys_pep_sf"/>
</dbReference>
<keyword evidence="3" id="KW-0378">Hydrolase</keyword>
<sequence length="924" mass="100731">MAARGTSSDPAGPSGPRRSTRTASSSTPQLPSHFSEDDFDHAVTALQQDLSDYRTGNRVKGSWTAVIKEFCRRPNCSPFDFGVWALDNIGADNVLTILIIEFGTDRLEDTYNTRRKDSASLALSKYLGLPSAHLLALWFGADGVRTPEARTISILRTAICEGDSTDFSADRKAQNLDRFVQACRTGFEHWAERLGLDLSLDLSRRSNKKTSSSVVAARTCCIWASDSTLSALSHDQRRLAKLRPSDLQLLRGGASRRENSNEQSAAMEYGLTASNHTSVVGNDGESPTIIAQVEASSSNAASHSGKGKTTIALPEPVIPREHDDDNDDADEDSFRTLGLSKKQTGPSAVENNDGVGPDDTALEISQPLVSLPEMPGNNPSHTHQQLSPQVLTPPSTAQVIPQTPSTAMSTKDKDTTISRKYSDMSSSSSSVFDGKSGESHRLSLQSQLTESDMSPDTGDSPCPNPLKRQSHPPAAEVSPSRPPKRARFAETATEPEQSQELPGQPQQLPEAQSPIADQQQEEERSPSPEGDPKQLQDMHDVMVATLKDNKRWLGGETVDHFLQWAAFSNRSYTTATSLMLRSARSKDSLENLAFAKLFVDIETNEPVANVLLGVNIGDTHWIAALLDVSKWTATVYDSLHRPGNTTRTDKVRTSVGEIISVLQPLIPMPAPASGPRAPEIVFASKHAMQADWHNCGVHTIVNSFFLAAGLTPPAKLNGAVWRSILLALATGSSIASTVSSLSPIDARALAVELKERVDEEEPMQFANMGEYMAYSKQRLREMQALRLSICRDTYEGLDKAMRWLERDVVPVMSALEEAATSEVTRLREVLKRLDAVVTEMRRACSAGSLARITQIYETALQSAEKETAMVRRSQKLRLDRAEACVRAVRALDLEGVMQALVASKGVYQDEVEEAEKDLQGNGAC</sequence>
<evidence type="ECO:0000259" key="5">
    <source>
        <dbReference type="Pfam" id="PF02902"/>
    </source>
</evidence>
<name>A0A1J7I4F0_9PEZI</name>
<reference evidence="6 7" key="1">
    <citation type="submission" date="2016-10" db="EMBL/GenBank/DDBJ databases">
        <title>Draft genome sequence of Coniochaeta ligniaria NRRL30616, a lignocellulolytic fungus for bioabatement of inhibitors in plant biomass hydrolysates.</title>
        <authorList>
            <consortium name="DOE Joint Genome Institute"/>
            <person name="Jimenez D.J."/>
            <person name="Hector R.E."/>
            <person name="Riley R."/>
            <person name="Sun H."/>
            <person name="Grigoriev I.V."/>
            <person name="Van Elsas J.D."/>
            <person name="Nichols N.N."/>
        </authorList>
    </citation>
    <scope>NUCLEOTIDE SEQUENCE [LARGE SCALE GENOMIC DNA]</scope>
    <source>
        <strain evidence="6 7">NRRL 30616</strain>
    </source>
</reference>
<feature type="compositionally biased region" description="Polar residues" evidence="4">
    <location>
        <begin position="442"/>
        <end position="454"/>
    </location>
</feature>
<gene>
    <name evidence="6" type="ORF">CONLIGDRAFT_675128</name>
</gene>
<evidence type="ECO:0000313" key="6">
    <source>
        <dbReference type="EMBL" id="OIW22357.1"/>
    </source>
</evidence>
<evidence type="ECO:0000256" key="4">
    <source>
        <dbReference type="SAM" id="MobiDB-lite"/>
    </source>
</evidence>
<dbReference type="Gene3D" id="3.40.395.10">
    <property type="entry name" value="Adenoviral Proteinase, Chain A"/>
    <property type="match status" value="1"/>
</dbReference>
<dbReference type="InParanoid" id="A0A1J7I4F0"/>
<feature type="region of interest" description="Disordered" evidence="4">
    <location>
        <begin position="295"/>
        <end position="534"/>
    </location>
</feature>
<feature type="compositionally biased region" description="Polar residues" evidence="4">
    <location>
        <begin position="377"/>
        <end position="409"/>
    </location>
</feature>
<feature type="compositionally biased region" description="Basic and acidic residues" evidence="4">
    <location>
        <begin position="410"/>
        <end position="422"/>
    </location>
</feature>
<dbReference type="OrthoDB" id="10648002at2759"/>
<feature type="region of interest" description="Disordered" evidence="4">
    <location>
        <begin position="1"/>
        <end position="34"/>
    </location>
</feature>
<organism evidence="6 7">
    <name type="scientific">Coniochaeta ligniaria NRRL 30616</name>
    <dbReference type="NCBI Taxonomy" id="1408157"/>
    <lineage>
        <taxon>Eukaryota</taxon>
        <taxon>Fungi</taxon>
        <taxon>Dikarya</taxon>
        <taxon>Ascomycota</taxon>
        <taxon>Pezizomycotina</taxon>
        <taxon>Sordariomycetes</taxon>
        <taxon>Sordariomycetidae</taxon>
        <taxon>Coniochaetales</taxon>
        <taxon>Coniochaetaceae</taxon>
        <taxon>Coniochaeta</taxon>
    </lineage>
</organism>
<dbReference type="GO" id="GO:0019783">
    <property type="term" value="F:ubiquitin-like protein peptidase activity"/>
    <property type="evidence" value="ECO:0007669"/>
    <property type="project" value="UniProtKB-ARBA"/>
</dbReference>
<keyword evidence="2" id="KW-0645">Protease</keyword>
<evidence type="ECO:0000256" key="1">
    <source>
        <dbReference type="ARBA" id="ARBA00005234"/>
    </source>
</evidence>
<keyword evidence="7" id="KW-1185">Reference proteome</keyword>